<dbReference type="InterPro" id="IPR002035">
    <property type="entry name" value="VWF_A"/>
</dbReference>
<reference evidence="2" key="1">
    <citation type="journal article" date="2014" name="Front. Microbiol.">
        <title>High frequency of phylogenetically diverse reductive dehalogenase-homologous genes in deep subseafloor sedimentary metagenomes.</title>
        <authorList>
            <person name="Kawai M."/>
            <person name="Futagami T."/>
            <person name="Toyoda A."/>
            <person name="Takaki Y."/>
            <person name="Nishi S."/>
            <person name="Hori S."/>
            <person name="Arai W."/>
            <person name="Tsubouchi T."/>
            <person name="Morono Y."/>
            <person name="Uchiyama I."/>
            <person name="Ito T."/>
            <person name="Fujiyama A."/>
            <person name="Inagaki F."/>
            <person name="Takami H."/>
        </authorList>
    </citation>
    <scope>NUCLEOTIDE SEQUENCE</scope>
    <source>
        <strain evidence="2">Expedition CK06-06</strain>
    </source>
</reference>
<dbReference type="Gene3D" id="3.40.50.410">
    <property type="entry name" value="von Willebrand factor, type A domain"/>
    <property type="match status" value="1"/>
</dbReference>
<proteinExistence type="predicted"/>
<evidence type="ECO:0000259" key="1">
    <source>
        <dbReference type="PROSITE" id="PS50234"/>
    </source>
</evidence>
<dbReference type="SUPFAM" id="SSF53300">
    <property type="entry name" value="vWA-like"/>
    <property type="match status" value="1"/>
</dbReference>
<feature type="domain" description="VWFA" evidence="1">
    <location>
        <begin position="86"/>
        <end position="248"/>
    </location>
</feature>
<dbReference type="AlphaFoldDB" id="X1UEM1"/>
<dbReference type="EMBL" id="BARW01024346">
    <property type="protein sequence ID" value="GAI90804.1"/>
    <property type="molecule type" value="Genomic_DNA"/>
</dbReference>
<dbReference type="PROSITE" id="PS50234">
    <property type="entry name" value="VWFA"/>
    <property type="match status" value="1"/>
</dbReference>
<dbReference type="InterPro" id="IPR036465">
    <property type="entry name" value="vWFA_dom_sf"/>
</dbReference>
<comment type="caution">
    <text evidence="2">The sequence shown here is derived from an EMBL/GenBank/DDBJ whole genome shotgun (WGS) entry which is preliminary data.</text>
</comment>
<dbReference type="Pfam" id="PF13519">
    <property type="entry name" value="VWA_2"/>
    <property type="match status" value="1"/>
</dbReference>
<sequence length="248" mass="27789">MVRFRKIIGALLVLISLPAAGWIFAQQTLDERIRVEVEAVNVLVTVIDKKTGQFIRDLNRTHFEIYENGKLQEITNFSKQTDLPLTIALCIDTSSSVKLKLKFEKEAAIDFLFTIMRPKDKALLAEFDTGVTLLHDFTSNPNDLVNEIKILRAGGGTSLYDAIYLISEQKMLHESGRRTMVILSDGADLTSTHTFIDAMKMVHRSEITIYALSTTRFGADIDHEGDNALKQLAEATGGRVFFPYSTSQ</sequence>
<dbReference type="NCBIfam" id="TIGR03436">
    <property type="entry name" value="acidobact_VWFA"/>
    <property type="match status" value="1"/>
</dbReference>
<dbReference type="CDD" id="cd00198">
    <property type="entry name" value="vWFA"/>
    <property type="match status" value="1"/>
</dbReference>
<evidence type="ECO:0000313" key="2">
    <source>
        <dbReference type="EMBL" id="GAI90804.1"/>
    </source>
</evidence>
<dbReference type="InterPro" id="IPR017802">
    <property type="entry name" value="VWFA-rel_acidobac-type"/>
</dbReference>
<accession>X1UEM1</accession>
<feature type="non-terminal residue" evidence="2">
    <location>
        <position position="248"/>
    </location>
</feature>
<gene>
    <name evidence="2" type="ORF">S12H4_40157</name>
</gene>
<protein>
    <recommendedName>
        <fullName evidence="1">VWFA domain-containing protein</fullName>
    </recommendedName>
</protein>
<name>X1UEM1_9ZZZZ</name>
<organism evidence="2">
    <name type="scientific">marine sediment metagenome</name>
    <dbReference type="NCBI Taxonomy" id="412755"/>
    <lineage>
        <taxon>unclassified sequences</taxon>
        <taxon>metagenomes</taxon>
        <taxon>ecological metagenomes</taxon>
    </lineage>
</organism>